<dbReference type="AlphaFoldDB" id="A0A6B0GR00"/>
<evidence type="ECO:0000313" key="2">
    <source>
        <dbReference type="Proteomes" id="UP000451471"/>
    </source>
</evidence>
<name>A0A6B0GR00_9EURY</name>
<gene>
    <name evidence="1" type="ORF">GQS65_18810</name>
</gene>
<sequence>MTGTESSQGVLQELRESPGEKCIHVATGWGPVFLRRDQNHGHHWTKTVRFLNGDWCESRVYSDERQELLSHEHSVLPMSDYPRGDDE</sequence>
<evidence type="ECO:0000313" key="1">
    <source>
        <dbReference type="EMBL" id="MWG36511.1"/>
    </source>
</evidence>
<dbReference type="Proteomes" id="UP000451471">
    <property type="component" value="Unassembled WGS sequence"/>
</dbReference>
<protein>
    <submittedName>
        <fullName evidence="1">Uncharacterized protein</fullName>
    </submittedName>
</protein>
<comment type="caution">
    <text evidence="1">The sequence shown here is derived from an EMBL/GenBank/DDBJ whole genome shotgun (WGS) entry which is preliminary data.</text>
</comment>
<keyword evidence="2" id="KW-1185">Reference proteome</keyword>
<accession>A0A6B0GR00</accession>
<organism evidence="1 2">
    <name type="scientific">Halomarina oriensis</name>
    <dbReference type="NCBI Taxonomy" id="671145"/>
    <lineage>
        <taxon>Archaea</taxon>
        <taxon>Methanobacteriati</taxon>
        <taxon>Methanobacteriota</taxon>
        <taxon>Stenosarchaea group</taxon>
        <taxon>Halobacteria</taxon>
        <taxon>Halobacteriales</taxon>
        <taxon>Natronomonadaceae</taxon>
        <taxon>Halomarina</taxon>
    </lineage>
</organism>
<reference evidence="1 2" key="1">
    <citation type="submission" date="2019-12" db="EMBL/GenBank/DDBJ databases">
        <title>Halocatena pleomorpha gen. nov. sp. nov., an extremely halophilic archaeon of family Halobacteriaceae isolated from saltpan soil.</title>
        <authorList>
            <person name="Pal Y."/>
            <person name="Verma A."/>
            <person name="Krishnamurthi S."/>
            <person name="Kumar P."/>
        </authorList>
    </citation>
    <scope>NUCLEOTIDE SEQUENCE [LARGE SCALE GENOMIC DNA]</scope>
    <source>
        <strain evidence="1 2">JCM 16495</strain>
    </source>
</reference>
<dbReference type="EMBL" id="WSZK01000036">
    <property type="protein sequence ID" value="MWG36511.1"/>
    <property type="molecule type" value="Genomic_DNA"/>
</dbReference>
<proteinExistence type="predicted"/>
<dbReference type="RefSeq" id="WP_158206165.1">
    <property type="nucleotide sequence ID" value="NZ_WSZK01000036.1"/>
</dbReference>